<dbReference type="EMBL" id="DAAGOA010000037">
    <property type="protein sequence ID" value="HAB3849155.1"/>
    <property type="molecule type" value="Genomic_DNA"/>
</dbReference>
<evidence type="ECO:0000313" key="3">
    <source>
        <dbReference type="EMBL" id="HAB3849155.1"/>
    </source>
</evidence>
<comment type="caution">
    <text evidence="4">The sequence shown here is derived from an EMBL/GenBank/DDBJ whole genome shotgun (WGS) entry which is preliminary data.</text>
</comment>
<reference evidence="4" key="2">
    <citation type="submission" date="2019-10" db="EMBL/GenBank/DDBJ databases">
        <authorList>
            <consortium name="NCBI Pathogen Detection Project"/>
        </authorList>
    </citation>
    <scope>NUCLEOTIDE SEQUENCE</scope>
    <source>
        <strain evidence="4">Salmonella enterica</strain>
    </source>
</reference>
<dbReference type="EMBL" id="DAAHBR010000118">
    <property type="protein sequence ID" value="HAB5593462.1"/>
    <property type="molecule type" value="Genomic_DNA"/>
</dbReference>
<evidence type="ECO:0000313" key="4">
    <source>
        <dbReference type="EMBL" id="HAB3867098.1"/>
    </source>
</evidence>
<evidence type="ECO:0000313" key="5">
    <source>
        <dbReference type="EMBL" id="HAB3962401.1"/>
    </source>
</evidence>
<reference evidence="4" key="1">
    <citation type="journal article" date="2018" name="Genome Biol.">
        <title>SKESA: strategic k-mer extension for scrupulous assemblies.</title>
        <authorList>
            <person name="Souvorov A."/>
            <person name="Agarwala R."/>
            <person name="Lipman D.J."/>
        </authorList>
    </citation>
    <scope>NUCLEOTIDE SEQUENCE</scope>
    <source>
        <strain evidence="4">Salmonella enterica</strain>
    </source>
</reference>
<accession>A0A6Y1L6N7</accession>
<dbReference type="EMBL" id="DAAHBM010000037">
    <property type="protein sequence ID" value="HAB5431039.1"/>
    <property type="molecule type" value="Genomic_DNA"/>
</dbReference>
<dbReference type="EMBL" id="DAAHFY010000031">
    <property type="protein sequence ID" value="HAB5956114.1"/>
    <property type="molecule type" value="Genomic_DNA"/>
</dbReference>
<evidence type="ECO:0000313" key="2">
    <source>
        <dbReference type="EMBL" id="HAB2431279.1"/>
    </source>
</evidence>
<dbReference type="EMBL" id="DAAGBX010000077">
    <property type="protein sequence ID" value="HAB2431279.1"/>
    <property type="molecule type" value="Genomic_DNA"/>
</dbReference>
<evidence type="ECO:0000313" key="7">
    <source>
        <dbReference type="EMBL" id="HAB5431039.1"/>
    </source>
</evidence>
<dbReference type="EMBL" id="DAAFXL010000064">
    <property type="protein sequence ID" value="HAB1907447.1"/>
    <property type="molecule type" value="Genomic_DNA"/>
</dbReference>
<organism evidence="4">
    <name type="scientific">Salmonella enterica I</name>
    <dbReference type="NCBI Taxonomy" id="59201"/>
    <lineage>
        <taxon>Bacteria</taxon>
        <taxon>Pseudomonadati</taxon>
        <taxon>Pseudomonadota</taxon>
        <taxon>Gammaproteobacteria</taxon>
        <taxon>Enterobacterales</taxon>
        <taxon>Enterobacteriaceae</taxon>
        <taxon>Salmonella</taxon>
    </lineage>
</organism>
<evidence type="ECO:0000313" key="1">
    <source>
        <dbReference type="EMBL" id="HAB1907447.1"/>
    </source>
</evidence>
<dbReference type="EMBL" id="DAAGOY010000046">
    <property type="protein sequence ID" value="HAB3962401.1"/>
    <property type="molecule type" value="Genomic_DNA"/>
</dbReference>
<dbReference type="EMBL" id="DAAHBI010000188">
    <property type="protein sequence ID" value="HAB5417368.1"/>
    <property type="molecule type" value="Genomic_DNA"/>
</dbReference>
<evidence type="ECO:0000313" key="9">
    <source>
        <dbReference type="EMBL" id="HAB5956114.1"/>
    </source>
</evidence>
<gene>
    <name evidence="1" type="ORF">GB058_22145</name>
    <name evidence="8" type="ORF">GB140_23750</name>
    <name evidence="6" type="ORF">GB197_23235</name>
    <name evidence="7" type="ORF">GB225_23795</name>
    <name evidence="2" type="ORF">GB245_22865</name>
    <name evidence="5" type="ORF">GB387_24260</name>
    <name evidence="4" type="ORF">GB443_23135</name>
    <name evidence="3" type="ORF">GBV38_23090</name>
    <name evidence="9" type="ORF">GBV52_23375</name>
</gene>
<sequence>MILILPSVVPVLMVSREKQICQHQLVRQELLVKEAPQEGEGVGQQKILMVAPEAIHRQDNRVILTVLGGMAVMGGLGAKVEELTHPLQGDLAVQEEEEGMGETAEIRLPQRWAAPGETAEMVVMVDKVVGQR</sequence>
<protein>
    <submittedName>
        <fullName evidence="4">Uncharacterized protein</fullName>
    </submittedName>
</protein>
<name>A0A6Y1L6N7_SALET</name>
<evidence type="ECO:0000313" key="6">
    <source>
        <dbReference type="EMBL" id="HAB5417368.1"/>
    </source>
</evidence>
<evidence type="ECO:0000313" key="8">
    <source>
        <dbReference type="EMBL" id="HAB5593462.1"/>
    </source>
</evidence>
<dbReference type="EMBL" id="DAAGOD010000044">
    <property type="protein sequence ID" value="HAB3867098.1"/>
    <property type="molecule type" value="Genomic_DNA"/>
</dbReference>
<proteinExistence type="predicted"/>
<dbReference type="AlphaFoldDB" id="A0A6Y1L6N7"/>